<dbReference type="Proteomes" id="UP000499080">
    <property type="component" value="Unassembled WGS sequence"/>
</dbReference>
<reference evidence="1 2" key="1">
    <citation type="journal article" date="2019" name="Sci. Rep.">
        <title>Orb-weaving spider Araneus ventricosus genome elucidates the spidroin gene catalogue.</title>
        <authorList>
            <person name="Kono N."/>
            <person name="Nakamura H."/>
            <person name="Ohtoshi R."/>
            <person name="Moran D.A.P."/>
            <person name="Shinohara A."/>
            <person name="Yoshida Y."/>
            <person name="Fujiwara M."/>
            <person name="Mori M."/>
            <person name="Tomita M."/>
            <person name="Arakawa K."/>
        </authorList>
    </citation>
    <scope>NUCLEOTIDE SEQUENCE [LARGE SCALE GENOMIC DNA]</scope>
</reference>
<sequence>MGVTIVIFIASTTRIGSVHRALHKAFTPREQLIYLLSNHHEGSFTLLACLSSHKWGFKVMRKDKIGKPLGGRKEPQILSSNVLRKEVSPVSPPESCFKKT</sequence>
<protein>
    <submittedName>
        <fullName evidence="1">Uncharacterized protein</fullName>
    </submittedName>
</protein>
<gene>
    <name evidence="1" type="ORF">AVEN_121217_1</name>
</gene>
<organism evidence="1 2">
    <name type="scientific">Araneus ventricosus</name>
    <name type="common">Orbweaver spider</name>
    <name type="synonym">Epeira ventricosa</name>
    <dbReference type="NCBI Taxonomy" id="182803"/>
    <lineage>
        <taxon>Eukaryota</taxon>
        <taxon>Metazoa</taxon>
        <taxon>Ecdysozoa</taxon>
        <taxon>Arthropoda</taxon>
        <taxon>Chelicerata</taxon>
        <taxon>Arachnida</taxon>
        <taxon>Araneae</taxon>
        <taxon>Araneomorphae</taxon>
        <taxon>Entelegynae</taxon>
        <taxon>Araneoidea</taxon>
        <taxon>Araneidae</taxon>
        <taxon>Araneus</taxon>
    </lineage>
</organism>
<accession>A0A4Y2MDX7</accession>
<dbReference type="EMBL" id="BGPR01007230">
    <property type="protein sequence ID" value="GBN25345.1"/>
    <property type="molecule type" value="Genomic_DNA"/>
</dbReference>
<name>A0A4Y2MDX7_ARAVE</name>
<proteinExistence type="predicted"/>
<comment type="caution">
    <text evidence="1">The sequence shown here is derived from an EMBL/GenBank/DDBJ whole genome shotgun (WGS) entry which is preliminary data.</text>
</comment>
<keyword evidence="2" id="KW-1185">Reference proteome</keyword>
<dbReference type="AlphaFoldDB" id="A0A4Y2MDX7"/>
<evidence type="ECO:0000313" key="1">
    <source>
        <dbReference type="EMBL" id="GBN25345.1"/>
    </source>
</evidence>
<evidence type="ECO:0000313" key="2">
    <source>
        <dbReference type="Proteomes" id="UP000499080"/>
    </source>
</evidence>